<evidence type="ECO:0000313" key="9">
    <source>
        <dbReference type="Proteomes" id="UP000251960"/>
    </source>
</evidence>
<dbReference type="Pfam" id="PF00613">
    <property type="entry name" value="PI3Ka"/>
    <property type="match status" value="1"/>
</dbReference>
<proteinExistence type="predicted"/>
<dbReference type="PANTHER" id="PTHR10048">
    <property type="entry name" value="PHOSPHATIDYLINOSITOL KINASE"/>
    <property type="match status" value="1"/>
</dbReference>
<dbReference type="InterPro" id="IPR001263">
    <property type="entry name" value="PI3K_accessory_dom"/>
</dbReference>
<dbReference type="EMBL" id="NCVQ01000003">
    <property type="protein sequence ID" value="PWZ37025.1"/>
    <property type="molecule type" value="Genomic_DNA"/>
</dbReference>
<accession>A0A3L6FQ67</accession>
<gene>
    <name evidence="8" type="primary">PI3K1_0</name>
    <name evidence="8" type="ORF">Zm00014a_005188</name>
</gene>
<dbReference type="Proteomes" id="UP000251960">
    <property type="component" value="Chromosome 2"/>
</dbReference>
<evidence type="ECO:0000256" key="2">
    <source>
        <dbReference type="ARBA" id="ARBA00022679"/>
    </source>
</evidence>
<dbReference type="SMART" id="SM00145">
    <property type="entry name" value="PI3Ka"/>
    <property type="match status" value="1"/>
</dbReference>
<dbReference type="GO" id="GO:0003676">
    <property type="term" value="F:nucleic acid binding"/>
    <property type="evidence" value="ECO:0007669"/>
    <property type="project" value="InterPro"/>
</dbReference>
<dbReference type="SUPFAM" id="SSF48371">
    <property type="entry name" value="ARM repeat"/>
    <property type="match status" value="1"/>
</dbReference>
<dbReference type="GO" id="GO:0016303">
    <property type="term" value="F:1-phosphatidylinositol-3-kinase activity"/>
    <property type="evidence" value="ECO:0007669"/>
    <property type="project" value="UniProtKB-EC"/>
</dbReference>
<dbReference type="SMART" id="SM00146">
    <property type="entry name" value="PI3Kc"/>
    <property type="match status" value="1"/>
</dbReference>
<comment type="caution">
    <text evidence="8">The sequence shown here is derived from an EMBL/GenBank/DDBJ whole genome shotgun (WGS) entry which is preliminary data.</text>
</comment>
<feature type="domain" description="PIK helical" evidence="7">
    <location>
        <begin position="1"/>
        <end position="146"/>
    </location>
</feature>
<dbReference type="Gene3D" id="3.30.1010.10">
    <property type="entry name" value="Phosphatidylinositol 3-kinase Catalytic Subunit, Chain A, domain 4"/>
    <property type="match status" value="1"/>
</dbReference>
<dbReference type="InterPro" id="IPR011009">
    <property type="entry name" value="Kinase-like_dom_sf"/>
</dbReference>
<dbReference type="EC" id="2.7.1.137" evidence="1"/>
<keyword evidence="3" id="KW-0547">Nucleotide-binding</keyword>
<sequence length="399" mass="44645">MASAKSSRSRPAGHSGVFPVNAAAGAGGSDGGVQVADKLKIFKTDNFDPGTYVQSQCRAMDEKVRGYAVSVLERADDEELQCYLLQLVQALRFERSDKSRLALFLVNRALSNIEIASFLWWYILVELHSPAYARRYYGTYDMLENSMMKLVGREDGDEDGFRLWQSLTRQTDLTAQLCSIMKDVRNPIRSPLAPTLLLTGVVPQESSIFKSALNPLRLTFKTANGGTSKIIYKKGDDLRQDQLVIQTVSLMDRLLKLENLDLHLTPYRVLATGQDEGMLEFISSSSLAQTGSGKTGTFMLPILQKLLSNRQAEQSFFACVLSPMRELRIQIVEQFEALGSTIGLHYSMVSVIDANMEANVYMNSFLLVYISTYNVVFGGKPIVNAIFQPRRRHHPRPHP</sequence>
<organism evidence="8 9">
    <name type="scientific">Zea mays</name>
    <name type="common">Maize</name>
    <dbReference type="NCBI Taxonomy" id="4577"/>
    <lineage>
        <taxon>Eukaryota</taxon>
        <taxon>Viridiplantae</taxon>
        <taxon>Streptophyta</taxon>
        <taxon>Embryophyta</taxon>
        <taxon>Tracheophyta</taxon>
        <taxon>Spermatophyta</taxon>
        <taxon>Magnoliopsida</taxon>
        <taxon>Liliopsida</taxon>
        <taxon>Poales</taxon>
        <taxon>Poaceae</taxon>
        <taxon>PACMAD clade</taxon>
        <taxon>Panicoideae</taxon>
        <taxon>Andropogonodae</taxon>
        <taxon>Andropogoneae</taxon>
        <taxon>Tripsacinae</taxon>
        <taxon>Zea</taxon>
    </lineage>
</organism>
<dbReference type="PROSITE" id="PS51545">
    <property type="entry name" value="PIK_HELICAL"/>
    <property type="match status" value="1"/>
</dbReference>
<keyword evidence="4 8" id="KW-0418">Kinase</keyword>
<evidence type="ECO:0000313" key="8">
    <source>
        <dbReference type="EMBL" id="PWZ37025.1"/>
    </source>
</evidence>
<evidence type="ECO:0000256" key="3">
    <source>
        <dbReference type="ARBA" id="ARBA00022741"/>
    </source>
</evidence>
<dbReference type="InterPro" id="IPR042236">
    <property type="entry name" value="PI3K_accessory_sf"/>
</dbReference>
<dbReference type="GO" id="GO:0005524">
    <property type="term" value="F:ATP binding"/>
    <property type="evidence" value="ECO:0007669"/>
    <property type="project" value="UniProtKB-KW"/>
</dbReference>
<protein>
    <recommendedName>
        <fullName evidence="1">phosphatidylinositol 3-kinase</fullName>
        <ecNumber evidence="1">2.7.1.137</ecNumber>
    </recommendedName>
</protein>
<name>A0A3L6FQ67_MAIZE</name>
<feature type="domain" description="PI3K/PI4K catalytic" evidence="6">
    <location>
        <begin position="202"/>
        <end position="399"/>
    </location>
</feature>
<dbReference type="PANTHER" id="PTHR10048:SF7">
    <property type="entry name" value="PHOSPHATIDYLINOSITOL 3-KINASE CATALYTIC SUBUNIT TYPE 3"/>
    <property type="match status" value="1"/>
</dbReference>
<dbReference type="InterPro" id="IPR015433">
    <property type="entry name" value="PI3/4_kinase"/>
</dbReference>
<evidence type="ECO:0000256" key="4">
    <source>
        <dbReference type="ARBA" id="ARBA00022777"/>
    </source>
</evidence>
<dbReference type="InterPro" id="IPR027417">
    <property type="entry name" value="P-loop_NTPase"/>
</dbReference>
<keyword evidence="2" id="KW-0808">Transferase</keyword>
<evidence type="ECO:0000256" key="1">
    <source>
        <dbReference type="ARBA" id="ARBA00012073"/>
    </source>
</evidence>
<evidence type="ECO:0000259" key="7">
    <source>
        <dbReference type="PROSITE" id="PS51545"/>
    </source>
</evidence>
<evidence type="ECO:0000256" key="5">
    <source>
        <dbReference type="ARBA" id="ARBA00022840"/>
    </source>
</evidence>
<dbReference type="SUPFAM" id="SSF52540">
    <property type="entry name" value="P-loop containing nucleoside triphosphate hydrolases"/>
    <property type="match status" value="1"/>
</dbReference>
<dbReference type="AlphaFoldDB" id="A0A3L6FQ67"/>
<dbReference type="Gene3D" id="3.40.50.300">
    <property type="entry name" value="P-loop containing nucleotide triphosphate hydrolases"/>
    <property type="match status" value="1"/>
</dbReference>
<dbReference type="PROSITE" id="PS50290">
    <property type="entry name" value="PI3_4_KINASE_3"/>
    <property type="match status" value="1"/>
</dbReference>
<dbReference type="Pfam" id="PF00454">
    <property type="entry name" value="PI3_PI4_kinase"/>
    <property type="match status" value="1"/>
</dbReference>
<dbReference type="SUPFAM" id="SSF56112">
    <property type="entry name" value="Protein kinase-like (PK-like)"/>
    <property type="match status" value="1"/>
</dbReference>
<dbReference type="InterPro" id="IPR000403">
    <property type="entry name" value="PI3/4_kinase_cat_dom"/>
</dbReference>
<reference evidence="8 9" key="1">
    <citation type="journal article" date="2018" name="Nat. Genet.">
        <title>Extensive intraspecific gene order and gene structural variations between Mo17 and other maize genomes.</title>
        <authorList>
            <person name="Sun S."/>
            <person name="Zhou Y."/>
            <person name="Chen J."/>
            <person name="Shi J."/>
            <person name="Zhao H."/>
            <person name="Zhao H."/>
            <person name="Song W."/>
            <person name="Zhang M."/>
            <person name="Cui Y."/>
            <person name="Dong X."/>
            <person name="Liu H."/>
            <person name="Ma X."/>
            <person name="Jiao Y."/>
            <person name="Wang B."/>
            <person name="Wei X."/>
            <person name="Stein J.C."/>
            <person name="Glaubitz J.C."/>
            <person name="Lu F."/>
            <person name="Yu G."/>
            <person name="Liang C."/>
            <person name="Fengler K."/>
            <person name="Li B."/>
            <person name="Rafalski A."/>
            <person name="Schnable P.S."/>
            <person name="Ware D.H."/>
            <person name="Buckler E.S."/>
            <person name="Lai J."/>
        </authorList>
    </citation>
    <scope>NUCLEOTIDE SEQUENCE [LARGE SCALE GENOMIC DNA]</scope>
    <source>
        <strain evidence="9">cv. Missouri 17</strain>
        <tissue evidence="8">Seedling</tissue>
    </source>
</reference>
<dbReference type="Gene3D" id="1.25.40.70">
    <property type="entry name" value="Phosphatidylinositol 3-kinase, accessory domain (PIK)"/>
    <property type="match status" value="1"/>
</dbReference>
<evidence type="ECO:0000259" key="6">
    <source>
        <dbReference type="PROSITE" id="PS50290"/>
    </source>
</evidence>
<keyword evidence="5" id="KW-0067">ATP-binding</keyword>
<dbReference type="InterPro" id="IPR016024">
    <property type="entry name" value="ARM-type_fold"/>
</dbReference>
<dbReference type="FunFam" id="3.30.1010.10:FF:000002">
    <property type="entry name" value="Phosphatidylinositol 3-kinase catalytic subunit type 3"/>
    <property type="match status" value="1"/>
</dbReference>